<gene>
    <name evidence="2" type="ORF">HYN59_03880</name>
</gene>
<keyword evidence="1" id="KW-0732">Signal</keyword>
<dbReference type="Proteomes" id="UP000244929">
    <property type="component" value="Chromosome"/>
</dbReference>
<evidence type="ECO:0000313" key="2">
    <source>
        <dbReference type="EMBL" id="AWH84306.1"/>
    </source>
</evidence>
<evidence type="ECO:0000313" key="3">
    <source>
        <dbReference type="Proteomes" id="UP000244929"/>
    </source>
</evidence>
<keyword evidence="3" id="KW-1185">Reference proteome</keyword>
<feature type="signal peptide" evidence="1">
    <location>
        <begin position="1"/>
        <end position="21"/>
    </location>
</feature>
<dbReference type="AlphaFoldDB" id="A0A2S1QV97"/>
<dbReference type="RefSeq" id="WP_108777014.1">
    <property type="nucleotide sequence ID" value="NZ_CP029186.1"/>
</dbReference>
<proteinExistence type="predicted"/>
<organism evidence="2 3">
    <name type="scientific">Flavobacterium album</name>
    <dbReference type="NCBI Taxonomy" id="2175091"/>
    <lineage>
        <taxon>Bacteria</taxon>
        <taxon>Pseudomonadati</taxon>
        <taxon>Bacteroidota</taxon>
        <taxon>Flavobacteriia</taxon>
        <taxon>Flavobacteriales</taxon>
        <taxon>Flavobacteriaceae</taxon>
        <taxon>Flavobacterium</taxon>
    </lineage>
</organism>
<accession>A0A2S1QV97</accession>
<reference evidence="2 3" key="1">
    <citation type="submission" date="2018-04" db="EMBL/GenBank/DDBJ databases">
        <title>Genome sequencing of Flavobacterium sp. HYN0059.</title>
        <authorList>
            <person name="Yi H."/>
            <person name="Baek C."/>
        </authorList>
    </citation>
    <scope>NUCLEOTIDE SEQUENCE [LARGE SCALE GENOMIC DNA]</scope>
    <source>
        <strain evidence="2 3">HYN0059</strain>
    </source>
</reference>
<feature type="chain" id="PRO_5015645232" evidence="1">
    <location>
        <begin position="22"/>
        <end position="221"/>
    </location>
</feature>
<sequence length="221" mass="25619">MKKIYLSAVMLLVMIIGNAQDRVDVALPKINKTTIGKLIAAKGWTQGSTGQWDYRTNKLDGDNFLYYELHDVMIGDSSYSIFIQKYTSGYYDYPNIQEGWHQTMAIKYFVFDTKELEKLKNPEADKTTSTSIPVLYRGDMPISATEFSVAKRIEEDLAKEILKNEKPIYDHLIIKIRPYKDTIRFVFKEASAYEVDKVQATDITNAYYEVPREKFSKLFKI</sequence>
<evidence type="ECO:0000256" key="1">
    <source>
        <dbReference type="SAM" id="SignalP"/>
    </source>
</evidence>
<dbReference type="OrthoDB" id="1366394at2"/>
<protein>
    <submittedName>
        <fullName evidence="2">Uncharacterized protein</fullName>
    </submittedName>
</protein>
<name>A0A2S1QV97_9FLAO</name>
<dbReference type="KEGG" id="falb:HYN59_03880"/>
<dbReference type="EMBL" id="CP029186">
    <property type="protein sequence ID" value="AWH84306.1"/>
    <property type="molecule type" value="Genomic_DNA"/>
</dbReference>